<reference evidence="1" key="1">
    <citation type="submission" date="2022-10" db="EMBL/GenBank/DDBJ databases">
        <title>Two novel species of Flavobacterium.</title>
        <authorList>
            <person name="Liu Q."/>
            <person name="Xin Y.-H."/>
        </authorList>
    </citation>
    <scope>NUCLEOTIDE SEQUENCE</scope>
    <source>
        <strain evidence="1">LS1R47</strain>
    </source>
</reference>
<accession>A0A9X2Z0E8</accession>
<organism evidence="1 2">
    <name type="scientific">Flavobacterium frigoritolerans</name>
    <dbReference type="NCBI Taxonomy" id="2987686"/>
    <lineage>
        <taxon>Bacteria</taxon>
        <taxon>Pseudomonadati</taxon>
        <taxon>Bacteroidota</taxon>
        <taxon>Flavobacteriia</taxon>
        <taxon>Flavobacteriales</taxon>
        <taxon>Flavobacteriaceae</taxon>
        <taxon>Flavobacterium</taxon>
    </lineage>
</organism>
<sequence length="115" mass="13811">MGKIIFEEVVLEYFDKLVFTLFTEDYFSYPKSAQLYVDKIVDFIILEISSFPYRTTPKSLQYLGSNYIFYKVNKRTTWFVFFEKKNENFLITGILNNHSEEANVFNSVFLEEKYN</sequence>
<evidence type="ECO:0000313" key="2">
    <source>
        <dbReference type="Proteomes" id="UP001151133"/>
    </source>
</evidence>
<comment type="caution">
    <text evidence="1">The sequence shown here is derived from an EMBL/GenBank/DDBJ whole genome shotgun (WGS) entry which is preliminary data.</text>
</comment>
<proteinExistence type="predicted"/>
<keyword evidence="2" id="KW-1185">Reference proteome</keyword>
<dbReference type="Proteomes" id="UP001151133">
    <property type="component" value="Unassembled WGS sequence"/>
</dbReference>
<evidence type="ECO:0000313" key="1">
    <source>
        <dbReference type="EMBL" id="MCV9932674.1"/>
    </source>
</evidence>
<protein>
    <submittedName>
        <fullName evidence="1">Uncharacterized protein</fullName>
    </submittedName>
</protein>
<dbReference type="RefSeq" id="WP_264286923.1">
    <property type="nucleotide sequence ID" value="NZ_JAOZEV010000006.1"/>
</dbReference>
<dbReference type="AlphaFoldDB" id="A0A9X2Z0E8"/>
<dbReference type="EMBL" id="JAOZEV010000006">
    <property type="protein sequence ID" value="MCV9932674.1"/>
    <property type="molecule type" value="Genomic_DNA"/>
</dbReference>
<name>A0A9X2Z0E8_9FLAO</name>
<gene>
    <name evidence="1" type="ORF">OIU80_10300</name>
</gene>